<dbReference type="Proteomes" id="UP000029736">
    <property type="component" value="Unassembled WGS sequence"/>
</dbReference>
<accession>A0A098S352</accession>
<evidence type="ECO:0000313" key="1">
    <source>
        <dbReference type="EMBL" id="KGE86466.1"/>
    </source>
</evidence>
<keyword evidence="2" id="KW-1185">Reference proteome</keyword>
<proteinExistence type="predicted"/>
<dbReference type="EMBL" id="JPOS01000079">
    <property type="protein sequence ID" value="KGE86466.1"/>
    <property type="molecule type" value="Genomic_DNA"/>
</dbReference>
<dbReference type="AlphaFoldDB" id="A0A098S352"/>
<comment type="caution">
    <text evidence="1">The sequence shown here is derived from an EMBL/GenBank/DDBJ whole genome shotgun (WGS) entry which is preliminary data.</text>
</comment>
<dbReference type="STRING" id="1524460.IX84_22070"/>
<dbReference type="RefSeq" id="WP_044225339.1">
    <property type="nucleotide sequence ID" value="NZ_JBKAGJ010000026.1"/>
</dbReference>
<sequence>MDKQSKDKLAKIAARRNELASEREQLTKITQEERDLAYEEFKIKMGYTETLAEEAKTLENEAVGNNTLKLTVEFGKKKVEIDMSRATTQKVADLSNIAEKVVRDLAMYQRQLGNGFRMLHTSGNEVLQAQYNEEKRKAEKARVRARAKQMAEG</sequence>
<protein>
    <submittedName>
        <fullName evidence="1">Uncharacterized protein</fullName>
    </submittedName>
</protein>
<reference evidence="1 2" key="1">
    <citation type="journal article" date="2014" name="Int. J. Syst. Evol. Microbiol.">
        <title>Phaeodactylibacter xiamenensis gen. nov., sp. nov., a member of the family Saprospiraceae isolated from the marine alga Phaeodactylum tricornutum.</title>
        <authorList>
            <person name="Chen Z.Jr."/>
            <person name="Lei X."/>
            <person name="Lai Q."/>
            <person name="Li Y."/>
            <person name="Zhang B."/>
            <person name="Zhang J."/>
            <person name="Zhang H."/>
            <person name="Yang L."/>
            <person name="Zheng W."/>
            <person name="Tian Y."/>
            <person name="Yu Z."/>
            <person name="Xu H.Jr."/>
            <person name="Zheng T."/>
        </authorList>
    </citation>
    <scope>NUCLEOTIDE SEQUENCE [LARGE SCALE GENOMIC DNA]</scope>
    <source>
        <strain evidence="1 2">KD52</strain>
    </source>
</reference>
<gene>
    <name evidence="1" type="ORF">IX84_22070</name>
</gene>
<organism evidence="1 2">
    <name type="scientific">Phaeodactylibacter xiamenensis</name>
    <dbReference type="NCBI Taxonomy" id="1524460"/>
    <lineage>
        <taxon>Bacteria</taxon>
        <taxon>Pseudomonadati</taxon>
        <taxon>Bacteroidota</taxon>
        <taxon>Saprospiria</taxon>
        <taxon>Saprospirales</taxon>
        <taxon>Haliscomenobacteraceae</taxon>
        <taxon>Phaeodactylibacter</taxon>
    </lineage>
</organism>
<evidence type="ECO:0000313" key="2">
    <source>
        <dbReference type="Proteomes" id="UP000029736"/>
    </source>
</evidence>
<name>A0A098S352_9BACT</name>